<protein>
    <submittedName>
        <fullName evidence="1">Uncharacterized protein</fullName>
    </submittedName>
</protein>
<sequence length="96" mass="10933">MDSLPSTNVLRLNQLPTLQRKVVKQVNREAASLLAVEALARQITDLSNSRMTPEKLDQIQQYAEAIMYNLEDARERMGQIAITLNEVSIKGRRHDD</sequence>
<organism evidence="1">
    <name type="scientific">Vibrio splendidus</name>
    <dbReference type="NCBI Taxonomy" id="29497"/>
    <lineage>
        <taxon>Bacteria</taxon>
        <taxon>Pseudomonadati</taxon>
        <taxon>Pseudomonadota</taxon>
        <taxon>Gammaproteobacteria</taxon>
        <taxon>Vibrionales</taxon>
        <taxon>Vibrionaceae</taxon>
        <taxon>Vibrio</taxon>
    </lineage>
</organism>
<reference evidence="1" key="1">
    <citation type="journal article" date="2015" name="MBio">
        <title>Eco-Evolutionary Dynamics of Episomes among Ecologically Cohesive Bacterial Populations.</title>
        <authorList>
            <person name="Xue H."/>
            <person name="Cordero O.X."/>
            <person name="Camas F.M."/>
            <person name="Trimble W."/>
            <person name="Meyer F."/>
            <person name="Guglielmini J."/>
            <person name="Rocha E.P."/>
            <person name="Polz M.F."/>
        </authorList>
    </citation>
    <scope>NUCLEOTIDE SEQUENCE</scope>
    <source>
        <strain evidence="1">5S_214</strain>
    </source>
</reference>
<dbReference type="RefSeq" id="WP_103169793.1">
    <property type="nucleotide sequence ID" value="NZ_JAKJTX010000052.1"/>
</dbReference>
<accession>A0A0H3ZUZ6</accession>
<name>A0A0H3ZUZ6_VIBSP</name>
<dbReference type="AlphaFoldDB" id="A0A0H3ZUZ6"/>
<evidence type="ECO:0000313" key="1">
    <source>
        <dbReference type="EMBL" id="AKN37659.1"/>
    </source>
</evidence>
<dbReference type="EMBL" id="KP795544">
    <property type="protein sequence ID" value="AKN37659.1"/>
    <property type="molecule type" value="Genomic_DNA"/>
</dbReference>
<proteinExistence type="predicted"/>